<evidence type="ECO:0000313" key="2">
    <source>
        <dbReference type="Proteomes" id="UP000015102"/>
    </source>
</evidence>
<proteinExistence type="predicted"/>
<dbReference type="HOGENOM" id="CLU_2870176_0_0_1"/>
<dbReference type="EMBL" id="CAQQ02182329">
    <property type="status" value="NOT_ANNOTATED_CDS"/>
    <property type="molecule type" value="Genomic_DNA"/>
</dbReference>
<name>T1GDG7_MEGSC</name>
<protein>
    <submittedName>
        <fullName evidence="1">Uncharacterized protein</fullName>
    </submittedName>
</protein>
<organism evidence="1 2">
    <name type="scientific">Megaselia scalaris</name>
    <name type="common">Humpbacked fly</name>
    <name type="synonym">Phora scalaris</name>
    <dbReference type="NCBI Taxonomy" id="36166"/>
    <lineage>
        <taxon>Eukaryota</taxon>
        <taxon>Metazoa</taxon>
        <taxon>Ecdysozoa</taxon>
        <taxon>Arthropoda</taxon>
        <taxon>Hexapoda</taxon>
        <taxon>Insecta</taxon>
        <taxon>Pterygota</taxon>
        <taxon>Neoptera</taxon>
        <taxon>Endopterygota</taxon>
        <taxon>Diptera</taxon>
        <taxon>Brachycera</taxon>
        <taxon>Muscomorpha</taxon>
        <taxon>Platypezoidea</taxon>
        <taxon>Phoridae</taxon>
        <taxon>Megaseliini</taxon>
        <taxon>Megaselia</taxon>
    </lineage>
</organism>
<dbReference type="EnsemblMetazoa" id="MESCA001353-RA">
    <property type="protein sequence ID" value="MESCA001353-PA"/>
    <property type="gene ID" value="MESCA001353"/>
</dbReference>
<accession>T1GDG7</accession>
<sequence>MVNCTVYLISRSVILQVSPLKNETRTGAIHLSSPQNPHISDALNGPGTRQYLAAQTIGTTCSYT</sequence>
<dbReference type="Proteomes" id="UP000015102">
    <property type="component" value="Unassembled WGS sequence"/>
</dbReference>
<reference evidence="1" key="2">
    <citation type="submission" date="2015-06" db="UniProtKB">
        <authorList>
            <consortium name="EnsemblMetazoa"/>
        </authorList>
    </citation>
    <scope>IDENTIFICATION</scope>
</reference>
<dbReference type="AlphaFoldDB" id="T1GDG7"/>
<reference evidence="2" key="1">
    <citation type="submission" date="2013-02" db="EMBL/GenBank/DDBJ databases">
        <authorList>
            <person name="Hughes D."/>
        </authorList>
    </citation>
    <scope>NUCLEOTIDE SEQUENCE</scope>
    <source>
        <strain>Durham</strain>
        <strain evidence="2">NC isolate 2 -- Noor lab</strain>
    </source>
</reference>
<evidence type="ECO:0000313" key="1">
    <source>
        <dbReference type="EnsemblMetazoa" id="MESCA001353-PA"/>
    </source>
</evidence>
<keyword evidence="2" id="KW-1185">Reference proteome</keyword>
<dbReference type="EMBL" id="CAQQ02182328">
    <property type="status" value="NOT_ANNOTATED_CDS"/>
    <property type="molecule type" value="Genomic_DNA"/>
</dbReference>